<dbReference type="Proteomes" id="UP001165405">
    <property type="component" value="Unassembled WGS sequence"/>
</dbReference>
<evidence type="ECO:0000313" key="4">
    <source>
        <dbReference type="Proteomes" id="UP001165405"/>
    </source>
</evidence>
<dbReference type="EMBL" id="JAKGSG010000030">
    <property type="protein sequence ID" value="MCF4121470.1"/>
    <property type="molecule type" value="Genomic_DNA"/>
</dbReference>
<dbReference type="AlphaFoldDB" id="A0AA41U7K4"/>
<evidence type="ECO:0000256" key="1">
    <source>
        <dbReference type="SAM" id="MobiDB-lite"/>
    </source>
</evidence>
<keyword evidence="2" id="KW-0812">Transmembrane</keyword>
<gene>
    <name evidence="3" type="ORF">L1785_10800</name>
</gene>
<accession>A0AA41U7K4</accession>
<proteinExistence type="predicted"/>
<keyword evidence="2" id="KW-0472">Membrane</keyword>
<keyword evidence="2" id="KW-1133">Transmembrane helix</keyword>
<feature type="transmembrane region" description="Helical" evidence="2">
    <location>
        <begin position="72"/>
        <end position="91"/>
    </location>
</feature>
<evidence type="ECO:0000313" key="3">
    <source>
        <dbReference type="EMBL" id="MCF4121470.1"/>
    </source>
</evidence>
<dbReference type="Pfam" id="PF11298">
    <property type="entry name" value="DUF3099"/>
    <property type="match status" value="1"/>
</dbReference>
<evidence type="ECO:0000256" key="2">
    <source>
        <dbReference type="SAM" id="Phobius"/>
    </source>
</evidence>
<feature type="compositionally biased region" description="Basic and acidic residues" evidence="1">
    <location>
        <begin position="15"/>
        <end position="26"/>
    </location>
</feature>
<name>A0AA41U7K4_9MICO</name>
<organism evidence="3 4">
    <name type="scientific">Antribacter soli</name>
    <dbReference type="NCBI Taxonomy" id="2910976"/>
    <lineage>
        <taxon>Bacteria</taxon>
        <taxon>Bacillati</taxon>
        <taxon>Actinomycetota</taxon>
        <taxon>Actinomycetes</taxon>
        <taxon>Micrococcales</taxon>
        <taxon>Promicromonosporaceae</taxon>
        <taxon>Antribacter</taxon>
    </lineage>
</organism>
<feature type="compositionally biased region" description="Polar residues" evidence="1">
    <location>
        <begin position="1"/>
        <end position="12"/>
    </location>
</feature>
<dbReference type="InterPro" id="IPR021449">
    <property type="entry name" value="DUF3099"/>
</dbReference>
<feature type="transmembrane region" description="Helical" evidence="2">
    <location>
        <begin position="48"/>
        <end position="66"/>
    </location>
</feature>
<comment type="caution">
    <text evidence="3">The sequence shown here is derived from an EMBL/GenBank/DDBJ whole genome shotgun (WGS) entry which is preliminary data.</text>
</comment>
<feature type="region of interest" description="Disordered" evidence="1">
    <location>
        <begin position="1"/>
        <end position="26"/>
    </location>
</feature>
<protein>
    <submittedName>
        <fullName evidence="3">DUF3099 domain-containing protein</fullName>
    </submittedName>
</protein>
<dbReference type="RefSeq" id="WP_236089269.1">
    <property type="nucleotide sequence ID" value="NZ_JAKGSG010000030.1"/>
</dbReference>
<feature type="compositionally biased region" description="Basic and acidic residues" evidence="1">
    <location>
        <begin position="152"/>
        <end position="164"/>
    </location>
</feature>
<sequence length="171" mass="18098">MSTSRATPSNAGDTAHGDARAPHPADEVHSISTVQESLAADQARRTRVYFIQMSIRVVCFLGAVAAQGWLRWALVAAAIVLPYSAVIFANAGKDRREYDASLLTERPPAAITALPGTPSDDEPVAPAADAREDASPDQDGTVRAGDPSGVGRETDGPARVIEHVDEPDEER</sequence>
<keyword evidence="4" id="KW-1185">Reference proteome</keyword>
<reference evidence="3" key="1">
    <citation type="submission" date="2022-01" db="EMBL/GenBank/DDBJ databases">
        <title>Antribacter sp. nov., isolated from Guizhou of China.</title>
        <authorList>
            <person name="Chengliang C."/>
            <person name="Ya Z."/>
        </authorList>
    </citation>
    <scope>NUCLEOTIDE SEQUENCE</scope>
    <source>
        <strain evidence="3">KLBMP 9083</strain>
    </source>
</reference>
<feature type="region of interest" description="Disordered" evidence="1">
    <location>
        <begin position="110"/>
        <end position="171"/>
    </location>
</feature>